<dbReference type="EMBL" id="BARV01007728">
    <property type="protein sequence ID" value="GAI11926.1"/>
    <property type="molecule type" value="Genomic_DNA"/>
</dbReference>
<gene>
    <name evidence="6" type="ORF">S06H3_15688</name>
</gene>
<comment type="caution">
    <text evidence="6">The sequence shown here is derived from an EMBL/GenBank/DDBJ whole genome shotgun (WGS) entry which is preliminary data.</text>
</comment>
<dbReference type="InterPro" id="IPR056743">
    <property type="entry name" value="TRM5-TYW2-like_MTfase"/>
</dbReference>
<dbReference type="InterPro" id="IPR030867">
    <property type="entry name" value="TYW2_archaea"/>
</dbReference>
<dbReference type="GO" id="GO:0005737">
    <property type="term" value="C:cytoplasm"/>
    <property type="evidence" value="ECO:0007669"/>
    <property type="project" value="TreeGrafter"/>
</dbReference>
<keyword evidence="2" id="KW-0808">Transferase</keyword>
<evidence type="ECO:0000259" key="5">
    <source>
        <dbReference type="PROSITE" id="PS51684"/>
    </source>
</evidence>
<dbReference type="GO" id="GO:0016765">
    <property type="term" value="F:transferase activity, transferring alkyl or aryl (other than methyl) groups"/>
    <property type="evidence" value="ECO:0007669"/>
    <property type="project" value="InterPro"/>
</dbReference>
<dbReference type="Pfam" id="PF02475">
    <property type="entry name" value="TRM5-TYW2_MTfase"/>
    <property type="match status" value="1"/>
</dbReference>
<name>X1M1H9_9ZZZZ</name>
<reference evidence="6" key="1">
    <citation type="journal article" date="2014" name="Front. Microbiol.">
        <title>High frequency of phylogenetically diverse reductive dehalogenase-homologous genes in deep subseafloor sedimentary metagenomes.</title>
        <authorList>
            <person name="Kawai M."/>
            <person name="Futagami T."/>
            <person name="Toyoda A."/>
            <person name="Takaki Y."/>
            <person name="Nishi S."/>
            <person name="Hori S."/>
            <person name="Arai W."/>
            <person name="Tsubouchi T."/>
            <person name="Morono Y."/>
            <person name="Uchiyama I."/>
            <person name="Ito T."/>
            <person name="Fujiyama A."/>
            <person name="Inagaki F."/>
            <person name="Takami H."/>
        </authorList>
    </citation>
    <scope>NUCLEOTIDE SEQUENCE</scope>
    <source>
        <strain evidence="6">Expedition CK06-06</strain>
    </source>
</reference>
<feature type="domain" description="SAM-dependent methyltransferase TRM5/TYW2-type" evidence="5">
    <location>
        <begin position="24"/>
        <end position="273"/>
    </location>
</feature>
<dbReference type="PROSITE" id="PS51684">
    <property type="entry name" value="SAM_MT_TRM5_TYW2"/>
    <property type="match status" value="1"/>
</dbReference>
<dbReference type="AlphaFoldDB" id="X1M1H9"/>
<keyword evidence="1" id="KW-0489">Methyltransferase</keyword>
<dbReference type="Gene3D" id="3.40.50.150">
    <property type="entry name" value="Vaccinia Virus protein VP39"/>
    <property type="match status" value="1"/>
</dbReference>
<dbReference type="CDD" id="cd02440">
    <property type="entry name" value="AdoMet_MTases"/>
    <property type="match status" value="1"/>
</dbReference>
<evidence type="ECO:0000256" key="4">
    <source>
        <dbReference type="ARBA" id="ARBA00022694"/>
    </source>
</evidence>
<evidence type="ECO:0000313" key="6">
    <source>
        <dbReference type="EMBL" id="GAI11926.1"/>
    </source>
</evidence>
<sequence length="276" mass="30547">MRYLRNALRSVLTPKEIELLPAGFNRVGHIAIISLPPQLLPKQGEVTRALLGLKGVRTVALREGVISGRHRRPKLKVIAGDPSTETVHRENGCLFKLDVAQVMFSLGNVYERARLPKLVQPGEVVVDLFAGVGQFGIPIAKHARPSQVYAVELNPVAYGYLRENIRLNRVWHVVKPLLGDCSAVAPRGVADRVVMGILHVTHRYLPLALEVLKPSGGVIHYHESVPSELRFERPVKRVFDAAAGREVEILGKRVIKRYAPGIDHVVIDARVGKANR</sequence>
<dbReference type="HAMAP" id="MF_01922">
    <property type="entry name" value="TYW2_archaea"/>
    <property type="match status" value="1"/>
</dbReference>
<dbReference type="InterPro" id="IPR056744">
    <property type="entry name" value="TRM5/TYW2-like_N"/>
</dbReference>
<organism evidence="6">
    <name type="scientific">marine sediment metagenome</name>
    <dbReference type="NCBI Taxonomy" id="412755"/>
    <lineage>
        <taxon>unclassified sequences</taxon>
        <taxon>metagenomes</taxon>
        <taxon>ecological metagenomes</taxon>
    </lineage>
</organism>
<evidence type="ECO:0000256" key="2">
    <source>
        <dbReference type="ARBA" id="ARBA00022679"/>
    </source>
</evidence>
<evidence type="ECO:0000256" key="3">
    <source>
        <dbReference type="ARBA" id="ARBA00022691"/>
    </source>
</evidence>
<accession>X1M1H9</accession>
<dbReference type="SUPFAM" id="SSF53335">
    <property type="entry name" value="S-adenosyl-L-methionine-dependent methyltransferases"/>
    <property type="match status" value="1"/>
</dbReference>
<dbReference type="GO" id="GO:0030488">
    <property type="term" value="P:tRNA methylation"/>
    <property type="evidence" value="ECO:0007669"/>
    <property type="project" value="TreeGrafter"/>
</dbReference>
<proteinExistence type="inferred from homology"/>
<keyword evidence="3" id="KW-0949">S-adenosyl-L-methionine</keyword>
<evidence type="ECO:0000256" key="1">
    <source>
        <dbReference type="ARBA" id="ARBA00022603"/>
    </source>
</evidence>
<dbReference type="InterPro" id="IPR030382">
    <property type="entry name" value="MeTrfase_TRM5/TYW2"/>
</dbReference>
<dbReference type="Pfam" id="PF25133">
    <property type="entry name" value="TYW2_N_2"/>
    <property type="match status" value="1"/>
</dbReference>
<dbReference type="FunFam" id="3.40.50.150:FF:000131">
    <property type="entry name" value="tRNA wybutosine-synthesizing protein 2/3/4"/>
    <property type="match status" value="1"/>
</dbReference>
<dbReference type="GO" id="GO:0008175">
    <property type="term" value="F:tRNA methyltransferase activity"/>
    <property type="evidence" value="ECO:0007669"/>
    <property type="project" value="TreeGrafter"/>
</dbReference>
<protein>
    <recommendedName>
        <fullName evidence="5">SAM-dependent methyltransferase TRM5/TYW2-type domain-containing protein</fullName>
    </recommendedName>
</protein>
<dbReference type="PANTHER" id="PTHR23245">
    <property type="entry name" value="TRNA METHYLTRANSFERASE"/>
    <property type="match status" value="1"/>
</dbReference>
<keyword evidence="4" id="KW-0819">tRNA processing</keyword>
<dbReference type="Gene3D" id="3.30.300.110">
    <property type="entry name" value="Met-10+ protein-like domains"/>
    <property type="match status" value="1"/>
</dbReference>
<dbReference type="PANTHER" id="PTHR23245:SF31">
    <property type="entry name" value="TRNA WYBUTOSINE-SYNTHESIZING PROTEIN 3 HOMOLOG"/>
    <property type="match status" value="1"/>
</dbReference>
<dbReference type="GO" id="GO:0031591">
    <property type="term" value="P:wybutosine biosynthetic process"/>
    <property type="evidence" value="ECO:0007669"/>
    <property type="project" value="TreeGrafter"/>
</dbReference>
<dbReference type="InterPro" id="IPR029063">
    <property type="entry name" value="SAM-dependent_MTases_sf"/>
</dbReference>